<organism evidence="1 2">
    <name type="scientific">Nitrospira tepida</name>
    <dbReference type="NCBI Taxonomy" id="2973512"/>
    <lineage>
        <taxon>Bacteria</taxon>
        <taxon>Pseudomonadati</taxon>
        <taxon>Nitrospirota</taxon>
        <taxon>Nitrospiria</taxon>
        <taxon>Nitrospirales</taxon>
        <taxon>Nitrospiraceae</taxon>
        <taxon>Nitrospira</taxon>
    </lineage>
</organism>
<dbReference type="Proteomes" id="UP001179121">
    <property type="component" value="Chromosome"/>
</dbReference>
<dbReference type="RefSeq" id="WP_289270380.1">
    <property type="nucleotide sequence ID" value="NZ_OX365700.1"/>
</dbReference>
<protein>
    <submittedName>
        <fullName evidence="1">Uncharacterized protein</fullName>
    </submittedName>
</protein>
<dbReference type="EMBL" id="OX365700">
    <property type="protein sequence ID" value="CAI4033294.1"/>
    <property type="molecule type" value="Genomic_DNA"/>
</dbReference>
<dbReference type="KEGG" id="nti:DNFV4_03730"/>
<gene>
    <name evidence="1" type="ORF">DNFV4_03730</name>
</gene>
<sequence length="71" mass="7724">MAETCYSHGVKIILVPSRNKNGKWVCRFTIPGFHGTGIGGYSDHPPGEHETEGAAKTAAFEHAKRLLDSSR</sequence>
<proteinExistence type="predicted"/>
<name>A0AA86N264_9BACT</name>
<dbReference type="AlphaFoldDB" id="A0AA86N264"/>
<accession>A0AA86N264</accession>
<reference evidence="1" key="1">
    <citation type="submission" date="2022-10" db="EMBL/GenBank/DDBJ databases">
        <authorList>
            <person name="Koch H."/>
        </authorList>
    </citation>
    <scope>NUCLEOTIDE SEQUENCE</scope>
    <source>
        <strain evidence="1">DNF</strain>
    </source>
</reference>
<keyword evidence="2" id="KW-1185">Reference proteome</keyword>
<evidence type="ECO:0000313" key="1">
    <source>
        <dbReference type="EMBL" id="CAI4033294.1"/>
    </source>
</evidence>
<evidence type="ECO:0000313" key="2">
    <source>
        <dbReference type="Proteomes" id="UP001179121"/>
    </source>
</evidence>